<dbReference type="HOGENOM" id="CLU_1200885_0_0_1"/>
<evidence type="ECO:0000313" key="2">
    <source>
        <dbReference type="EMBL" id="EFX83348.1"/>
    </source>
</evidence>
<evidence type="ECO:0000313" key="3">
    <source>
        <dbReference type="Proteomes" id="UP000000305"/>
    </source>
</evidence>
<dbReference type="KEGG" id="dpx:DAPPUDRAFT_240143"/>
<dbReference type="InterPro" id="IPR006621">
    <property type="entry name" value="Nose-resist-to-fluoxetine_N"/>
</dbReference>
<name>E9GAZ4_DAPPU</name>
<feature type="domain" description="Nose resistant-to-fluoxetine protein N-terminal" evidence="1">
    <location>
        <begin position="57"/>
        <end position="209"/>
    </location>
</feature>
<dbReference type="EMBL" id="GL732537">
    <property type="protein sequence ID" value="EFX83348.1"/>
    <property type="molecule type" value="Genomic_DNA"/>
</dbReference>
<protein>
    <recommendedName>
        <fullName evidence="1">Nose resistant-to-fluoxetine protein N-terminal domain-containing protein</fullName>
    </recommendedName>
</protein>
<dbReference type="InterPro" id="IPR052728">
    <property type="entry name" value="O2_lipid_transport_reg"/>
</dbReference>
<dbReference type="InParanoid" id="E9GAZ4"/>
<gene>
    <name evidence="2" type="ORF">DAPPUDRAFT_240143</name>
</gene>
<dbReference type="PANTHER" id="PTHR11161">
    <property type="entry name" value="O-ACYLTRANSFERASE"/>
    <property type="match status" value="1"/>
</dbReference>
<dbReference type="Pfam" id="PF20146">
    <property type="entry name" value="NRF"/>
    <property type="match status" value="1"/>
</dbReference>
<dbReference type="PhylomeDB" id="E9GAZ4"/>
<proteinExistence type="predicted"/>
<reference evidence="2 3" key="1">
    <citation type="journal article" date="2011" name="Science">
        <title>The ecoresponsive genome of Daphnia pulex.</title>
        <authorList>
            <person name="Colbourne J.K."/>
            <person name="Pfrender M.E."/>
            <person name="Gilbert D."/>
            <person name="Thomas W.K."/>
            <person name="Tucker A."/>
            <person name="Oakley T.H."/>
            <person name="Tokishita S."/>
            <person name="Aerts A."/>
            <person name="Arnold G.J."/>
            <person name="Basu M.K."/>
            <person name="Bauer D.J."/>
            <person name="Caceres C.E."/>
            <person name="Carmel L."/>
            <person name="Casola C."/>
            <person name="Choi J.H."/>
            <person name="Detter J.C."/>
            <person name="Dong Q."/>
            <person name="Dusheyko S."/>
            <person name="Eads B.D."/>
            <person name="Frohlich T."/>
            <person name="Geiler-Samerotte K.A."/>
            <person name="Gerlach D."/>
            <person name="Hatcher P."/>
            <person name="Jogdeo S."/>
            <person name="Krijgsveld J."/>
            <person name="Kriventseva E.V."/>
            <person name="Kultz D."/>
            <person name="Laforsch C."/>
            <person name="Lindquist E."/>
            <person name="Lopez J."/>
            <person name="Manak J.R."/>
            <person name="Muller J."/>
            <person name="Pangilinan J."/>
            <person name="Patwardhan R.P."/>
            <person name="Pitluck S."/>
            <person name="Pritham E.J."/>
            <person name="Rechtsteiner A."/>
            <person name="Rho M."/>
            <person name="Rogozin I.B."/>
            <person name="Sakarya O."/>
            <person name="Salamov A."/>
            <person name="Schaack S."/>
            <person name="Shapiro H."/>
            <person name="Shiga Y."/>
            <person name="Skalitzky C."/>
            <person name="Smith Z."/>
            <person name="Souvorov A."/>
            <person name="Sung W."/>
            <person name="Tang Z."/>
            <person name="Tsuchiya D."/>
            <person name="Tu H."/>
            <person name="Vos H."/>
            <person name="Wang M."/>
            <person name="Wolf Y.I."/>
            <person name="Yamagata H."/>
            <person name="Yamada T."/>
            <person name="Ye Y."/>
            <person name="Shaw J.R."/>
            <person name="Andrews J."/>
            <person name="Crease T.J."/>
            <person name="Tang H."/>
            <person name="Lucas S.M."/>
            <person name="Robertson H.M."/>
            <person name="Bork P."/>
            <person name="Koonin E.V."/>
            <person name="Zdobnov E.M."/>
            <person name="Grigoriev I.V."/>
            <person name="Lynch M."/>
            <person name="Boore J.L."/>
        </authorList>
    </citation>
    <scope>NUCLEOTIDE SEQUENCE [LARGE SCALE GENOMIC DNA]</scope>
</reference>
<organism evidence="2 3">
    <name type="scientific">Daphnia pulex</name>
    <name type="common">Water flea</name>
    <dbReference type="NCBI Taxonomy" id="6669"/>
    <lineage>
        <taxon>Eukaryota</taxon>
        <taxon>Metazoa</taxon>
        <taxon>Ecdysozoa</taxon>
        <taxon>Arthropoda</taxon>
        <taxon>Crustacea</taxon>
        <taxon>Branchiopoda</taxon>
        <taxon>Diplostraca</taxon>
        <taxon>Cladocera</taxon>
        <taxon>Anomopoda</taxon>
        <taxon>Daphniidae</taxon>
        <taxon>Daphnia</taxon>
    </lineage>
</organism>
<dbReference type="Proteomes" id="UP000000305">
    <property type="component" value="Unassembled WGS sequence"/>
</dbReference>
<dbReference type="SMART" id="SM00703">
    <property type="entry name" value="NRF"/>
    <property type="match status" value="1"/>
</dbReference>
<dbReference type="PANTHER" id="PTHR11161:SF0">
    <property type="entry name" value="O-ACYLTRANSFERASE LIKE PROTEIN"/>
    <property type="match status" value="1"/>
</dbReference>
<sequence length="231" mass="25825">MEAELKGQVIFSISFIVPITNGLTTTPANNQEENQDLGEWWIESSVPTAASVMSTINEKCFQHSQKFLTSLRSRLPWAVKMYESSGKLVKNLIYAERSDNVHHGSGLFDECLSVQSEGVPFQGQYCSVFFGLKLIDQEESALGHRNDTNSFNEEEPNEHISNFQKPSVSFCLPSTCSAGDLRSAVAQLVGFRVINQNNYSIVTISSENYCYTEEKIHASRTTFDFLTLAVL</sequence>
<evidence type="ECO:0000259" key="1">
    <source>
        <dbReference type="SMART" id="SM00703"/>
    </source>
</evidence>
<keyword evidence="3" id="KW-1185">Reference proteome</keyword>
<dbReference type="OrthoDB" id="207378at2759"/>
<dbReference type="AlphaFoldDB" id="E9GAZ4"/>
<accession>E9GAZ4</accession>